<name>A0A6L8KJ83_9BURK</name>
<dbReference type="Proteomes" id="UP000479335">
    <property type="component" value="Unassembled WGS sequence"/>
</dbReference>
<dbReference type="InterPro" id="IPR056442">
    <property type="entry name" value="GINT1_N"/>
</dbReference>
<sequence>VPVQALAALTPAALAALQLDVVISIDGSACSAAVAGAARLGSLALVAADPRLGPDAELGFWECFHAWAKTGYALDDASGRRYAQGFYKTRERFAHNHAVIVAHGCRQLALLLSRVAGGADWPAPLAPLAPAPAPAGRASLLDELCYLARVGWRRLHYQWRGRYQPRHSRWTLAAAEASWRTVFDGAAPMPAMPDRHFWADPFLLEEGGQTYCFFEDYDEARRLGHIAVLRRDGDRWRELGPCLIEPEHLSFPYLLRYQDELYMCPEISASRQIRLYRCVEFPMRWECSDVLMDQVAAADTMLFPRAGKWWMLTNLDPGMAGDHCSELHLFHADSPRSSHWTAHPNNPVKIDSDGGRNGGLLWEGERLFRVGQRQGYCDYGAGLIVHEVVALDEQHYVEREVMRVDGSHHLCSSGGLTIFDRKQRLTPQRRA</sequence>
<dbReference type="Pfam" id="PF24793">
    <property type="entry name" value="GINT1_N"/>
    <property type="match status" value="1"/>
</dbReference>
<feature type="domain" description="Glucosamine inositolphosphorylceramide transferase 1 N-terminal" evidence="1">
    <location>
        <begin position="194"/>
        <end position="402"/>
    </location>
</feature>
<dbReference type="EMBL" id="WWCN01000020">
    <property type="protein sequence ID" value="MYM25894.1"/>
    <property type="molecule type" value="Genomic_DNA"/>
</dbReference>
<dbReference type="Gene3D" id="2.115.10.20">
    <property type="entry name" value="Glycosyl hydrolase domain, family 43"/>
    <property type="match status" value="1"/>
</dbReference>
<comment type="caution">
    <text evidence="2">The sequence shown here is derived from an EMBL/GenBank/DDBJ whole genome shotgun (WGS) entry which is preliminary data.</text>
</comment>
<reference evidence="2 3" key="1">
    <citation type="submission" date="2019-12" db="EMBL/GenBank/DDBJ databases">
        <title>Novel species isolated from a subtropical stream in China.</title>
        <authorList>
            <person name="Lu H."/>
        </authorList>
    </citation>
    <scope>NUCLEOTIDE SEQUENCE [LARGE SCALE GENOMIC DNA]</scope>
    <source>
        <strain evidence="2 3">FT135W</strain>
    </source>
</reference>
<keyword evidence="3" id="KW-1185">Reference proteome</keyword>
<dbReference type="InterPro" id="IPR023296">
    <property type="entry name" value="Glyco_hydro_beta-prop_sf"/>
</dbReference>
<evidence type="ECO:0000259" key="1">
    <source>
        <dbReference type="Pfam" id="PF24793"/>
    </source>
</evidence>
<protein>
    <recommendedName>
        <fullName evidence="1">Glucosamine inositolphosphorylceramide transferase 1 N-terminal domain-containing protein</fullName>
    </recommendedName>
</protein>
<evidence type="ECO:0000313" key="2">
    <source>
        <dbReference type="EMBL" id="MYM25894.1"/>
    </source>
</evidence>
<organism evidence="2 3">
    <name type="scientific">Duganella flavida</name>
    <dbReference type="NCBI Taxonomy" id="2692175"/>
    <lineage>
        <taxon>Bacteria</taxon>
        <taxon>Pseudomonadati</taxon>
        <taxon>Pseudomonadota</taxon>
        <taxon>Betaproteobacteria</taxon>
        <taxon>Burkholderiales</taxon>
        <taxon>Oxalobacteraceae</taxon>
        <taxon>Telluria group</taxon>
        <taxon>Duganella</taxon>
    </lineage>
</organism>
<dbReference type="SUPFAM" id="SSF75005">
    <property type="entry name" value="Arabinanase/levansucrase/invertase"/>
    <property type="match status" value="1"/>
</dbReference>
<evidence type="ECO:0000313" key="3">
    <source>
        <dbReference type="Proteomes" id="UP000479335"/>
    </source>
</evidence>
<feature type="non-terminal residue" evidence="2">
    <location>
        <position position="1"/>
    </location>
</feature>
<dbReference type="AlphaFoldDB" id="A0A6L8KJ83"/>
<accession>A0A6L8KJ83</accession>
<proteinExistence type="predicted"/>
<gene>
    <name evidence="2" type="ORF">GTP46_25015</name>
</gene>